<sequence>MFAGMSIRSIKYMRAKESDIISNPELVYENILKVTWLTRTLNWNRPIVGMTDCTKIRPKLTYSDELSCVVGSTLKLSETLVETYDNIHKIVNIIKQKNAIATQVRVVILKIPMEKIPPLIIVILPTNRESNAMEIYNLLMNVLIMSRDTDINLVSLGSDGALTEFNAQRLIMNCEKAKNFFEFHDNYYNVHYKMPIYWNLPIITVQDVKHAKKTARNQLHSGARLLIFGNNVILYRHLLVTLAQVKNHAIYIRDVVNVDKQDDGAAYRLFYSDVLEQIYQSELENNEMQSLFVYLFVLGDLFDSYLNCNIFHKERIIMAMREYFFLNIWAEYIKSTNQLYNSIFSISKNFISSQSFKIFTSLAESLILLIISYHEFYSLYPLYPWEYSTEAIEHLFGISRQITNDFSFYEFFKIQQRVAYQDKIIRQGIQIQKEKTSASGYVFDFNPNSMSNENINILFIKTLGIKLLNDKTIPHFFISTSRQSMAISDLLKNSDDDFDIDNVKVAQLSQLVDLTESELKQIFDISDSSKVELDYILSTNKLSSLIEFQQNELFYTNDGTSEPTIRSQKERWIGRKNLENIGLPQYINVPNISRANVTDNNPLRENGFILFISKGSIFLGKILSLYRSISMWHAYVSFSQDIDSLSYISVVTFANINGNLFSQICKSGGNIFAHIIPKQVIYHFDNSCLDVNNVANLPSRLCLEGNSWEIFNFFSQKHVISVMTTIFG</sequence>
<proteinExistence type="predicted"/>
<accession>A0A8H3MIC3</accession>
<dbReference type="EMBL" id="BLAL01000319">
    <property type="protein sequence ID" value="GET03304.1"/>
    <property type="molecule type" value="Genomic_DNA"/>
</dbReference>
<reference evidence="1" key="1">
    <citation type="submission" date="2019-10" db="EMBL/GenBank/DDBJ databases">
        <title>Conservation and host-specific expression of non-tandemly repeated heterogenous ribosome RNA gene in arbuscular mycorrhizal fungi.</title>
        <authorList>
            <person name="Maeda T."/>
            <person name="Kobayashi Y."/>
            <person name="Nakagawa T."/>
            <person name="Ezawa T."/>
            <person name="Yamaguchi K."/>
            <person name="Bino T."/>
            <person name="Nishimoto Y."/>
            <person name="Shigenobu S."/>
            <person name="Kawaguchi M."/>
        </authorList>
    </citation>
    <scope>NUCLEOTIDE SEQUENCE</scope>
    <source>
        <strain evidence="1">HR1</strain>
    </source>
</reference>
<comment type="caution">
    <text evidence="1">The sequence shown here is derived from an EMBL/GenBank/DDBJ whole genome shotgun (WGS) entry which is preliminary data.</text>
</comment>
<dbReference type="AlphaFoldDB" id="A0A8H3MIC3"/>
<evidence type="ECO:0000313" key="1">
    <source>
        <dbReference type="EMBL" id="GET03304.1"/>
    </source>
</evidence>
<gene>
    <name evidence="1" type="ORF">RCL2_002964800</name>
</gene>
<evidence type="ECO:0000313" key="2">
    <source>
        <dbReference type="Proteomes" id="UP000615446"/>
    </source>
</evidence>
<name>A0A8H3MIC3_9GLOM</name>
<dbReference type="OrthoDB" id="2350049at2759"/>
<protein>
    <submittedName>
        <fullName evidence="1">Uncharacterized protein</fullName>
    </submittedName>
</protein>
<organism evidence="1 2">
    <name type="scientific">Rhizophagus clarus</name>
    <dbReference type="NCBI Taxonomy" id="94130"/>
    <lineage>
        <taxon>Eukaryota</taxon>
        <taxon>Fungi</taxon>
        <taxon>Fungi incertae sedis</taxon>
        <taxon>Mucoromycota</taxon>
        <taxon>Glomeromycotina</taxon>
        <taxon>Glomeromycetes</taxon>
        <taxon>Glomerales</taxon>
        <taxon>Glomeraceae</taxon>
        <taxon>Rhizophagus</taxon>
    </lineage>
</organism>
<dbReference type="Proteomes" id="UP000615446">
    <property type="component" value="Unassembled WGS sequence"/>
</dbReference>